<sequence length="124" mass="13805">MATNIEGLMMKYSYVLAVILLMTACQSNIPSLPAKSESGFWYEAGYQDAISGVVVKDDSTLQEWFGDPQIDRETYLHGYQAGQSAFCRADAMEEWGKAGKNFPASCDGVESAETLRARWQQHTH</sequence>
<protein>
    <submittedName>
        <fullName evidence="1">DUF2799 domain-containing protein</fullName>
    </submittedName>
</protein>
<evidence type="ECO:0000313" key="1">
    <source>
        <dbReference type="EMBL" id="BES85853.1"/>
    </source>
</evidence>
<accession>A0AAN0KJG1</accession>
<dbReference type="NCBIfam" id="NF008518">
    <property type="entry name" value="PRK11443.1"/>
    <property type="match status" value="1"/>
</dbReference>
<proteinExistence type="predicted"/>
<keyword evidence="2" id="KW-1185">Reference proteome</keyword>
<dbReference type="RefSeq" id="WP_428982538.1">
    <property type="nucleotide sequence ID" value="NZ_BRCR01000038.1"/>
</dbReference>
<name>A0AAN0KJG1_9GAMM</name>
<dbReference type="InterPro" id="IPR021242">
    <property type="entry name" value="DUF2799"/>
</dbReference>
<organism evidence="1 2">
    <name type="scientific">Pectobacterium araliae</name>
    <dbReference type="NCBI Taxonomy" id="3073862"/>
    <lineage>
        <taxon>Bacteria</taxon>
        <taxon>Pseudomonadati</taxon>
        <taxon>Pseudomonadota</taxon>
        <taxon>Gammaproteobacteria</taxon>
        <taxon>Enterobacterales</taxon>
        <taxon>Pectobacteriaceae</taxon>
        <taxon>Pectobacterium</taxon>
    </lineage>
</organism>
<reference evidence="2" key="1">
    <citation type="journal article" date="2024" name="Int. J. Syst. Evol. Microbiol.">
        <title>Pectobacterium araliae sp. nov., a pathogen causing bacterial soft rot of Japanese angelica tree in Japan.</title>
        <authorList>
            <person name="Sawada H."/>
            <person name="Someya N."/>
            <person name="Morohoshi T."/>
            <person name="Ono M."/>
            <person name="Satou M."/>
        </authorList>
    </citation>
    <scope>NUCLEOTIDE SEQUENCE [LARGE SCALE GENOMIC DNA]</scope>
    <source>
        <strain evidence="2">MAFF 302110</strain>
    </source>
</reference>
<dbReference type="Proteomes" id="UP001377830">
    <property type="component" value="Chromosome"/>
</dbReference>
<dbReference type="AlphaFoldDB" id="A0AAN0KJG1"/>
<gene>
    <name evidence="1" type="ORF">PEC302110_29500</name>
</gene>
<evidence type="ECO:0000313" key="2">
    <source>
        <dbReference type="Proteomes" id="UP001377830"/>
    </source>
</evidence>
<dbReference type="Pfam" id="PF10973">
    <property type="entry name" value="DUF2799"/>
    <property type="match status" value="1"/>
</dbReference>
<dbReference type="EMBL" id="AP028908">
    <property type="protein sequence ID" value="BES85853.1"/>
    <property type="molecule type" value="Genomic_DNA"/>
</dbReference>
<dbReference type="KEGG" id="parl:PEC302110_29500"/>